<dbReference type="EMBL" id="VOAJ01000906">
    <property type="protein sequence ID" value="KAF0886339.1"/>
    <property type="molecule type" value="Genomic_DNA"/>
</dbReference>
<dbReference type="FunFam" id="1.10.10.1200:FF:000007">
    <property type="entry name" value="Melanoma-associated antigen C2"/>
    <property type="match status" value="1"/>
</dbReference>
<keyword evidence="4" id="KW-1185">Reference proteome</keyword>
<accession>A0A6G1BEC8</accession>
<dbReference type="GO" id="GO:0000122">
    <property type="term" value="P:negative regulation of transcription by RNA polymerase II"/>
    <property type="evidence" value="ECO:0007669"/>
    <property type="project" value="TreeGrafter"/>
</dbReference>
<feature type="non-terminal residue" evidence="3">
    <location>
        <position position="1"/>
    </location>
</feature>
<dbReference type="AlphaFoldDB" id="A0A6G1BEC8"/>
<dbReference type="PANTHER" id="PTHR11736">
    <property type="entry name" value="MELANOMA-ASSOCIATED ANTIGEN MAGE ANTIGEN"/>
    <property type="match status" value="1"/>
</dbReference>
<dbReference type="Gene3D" id="1.10.10.1200">
    <property type="entry name" value="MAGE homology domain, winged helix WH1 motif"/>
    <property type="match status" value="1"/>
</dbReference>
<dbReference type="InterPro" id="IPR002190">
    <property type="entry name" value="MHD_dom"/>
</dbReference>
<dbReference type="InterPro" id="IPR041899">
    <property type="entry name" value="MAGE_WH2"/>
</dbReference>
<dbReference type="SMART" id="SM01373">
    <property type="entry name" value="MAGE"/>
    <property type="match status" value="1"/>
</dbReference>
<evidence type="ECO:0000313" key="4">
    <source>
        <dbReference type="Proteomes" id="UP000475037"/>
    </source>
</evidence>
<dbReference type="FunFam" id="1.10.10.1210:FF:000001">
    <property type="entry name" value="melanoma-associated antigen D1"/>
    <property type="match status" value="1"/>
</dbReference>
<dbReference type="Pfam" id="PF12440">
    <property type="entry name" value="MAGE_N"/>
    <property type="match status" value="1"/>
</dbReference>
<feature type="domain" description="MAGE" evidence="2">
    <location>
        <begin position="113"/>
        <end position="311"/>
    </location>
</feature>
<feature type="compositionally biased region" description="Polar residues" evidence="1">
    <location>
        <begin position="62"/>
        <end position="83"/>
    </location>
</feature>
<gene>
    <name evidence="3" type="primary">Magea10_0</name>
    <name evidence="3" type="ORF">FOF47_R02691</name>
</gene>
<dbReference type="InterPro" id="IPR037445">
    <property type="entry name" value="MAGE"/>
</dbReference>
<dbReference type="InterPro" id="IPR041898">
    <property type="entry name" value="MAGE_WH1"/>
</dbReference>
<dbReference type="PANTHER" id="PTHR11736:SF85">
    <property type="entry name" value="MAGE DOMAIN-CONTAINING PROTEIN MAGEA13P-RELATED"/>
    <property type="match status" value="1"/>
</dbReference>
<reference evidence="3 4" key="1">
    <citation type="submission" date="2019-11" db="EMBL/GenBank/DDBJ databases">
        <authorList>
            <person name="Yang C."/>
            <person name="Li F."/>
        </authorList>
    </citation>
    <scope>NUCLEOTIDE SEQUENCE [LARGE SCALE GENOMIC DNA]</scope>
    <source>
        <strain evidence="3">KB4526</strain>
        <tissue evidence="3">Muscle</tissue>
    </source>
</reference>
<evidence type="ECO:0000259" key="2">
    <source>
        <dbReference type="PROSITE" id="PS50838"/>
    </source>
</evidence>
<protein>
    <submittedName>
        <fullName evidence="3">MAGAA protein</fullName>
    </submittedName>
</protein>
<dbReference type="PROSITE" id="PS50838">
    <property type="entry name" value="MAGE"/>
    <property type="match status" value="1"/>
</dbReference>
<organism evidence="3 4">
    <name type="scientific">Crocuta crocuta</name>
    <name type="common">Spotted hyena</name>
    <dbReference type="NCBI Taxonomy" id="9678"/>
    <lineage>
        <taxon>Eukaryota</taxon>
        <taxon>Metazoa</taxon>
        <taxon>Chordata</taxon>
        <taxon>Craniata</taxon>
        <taxon>Vertebrata</taxon>
        <taxon>Euteleostomi</taxon>
        <taxon>Mammalia</taxon>
        <taxon>Eutheria</taxon>
        <taxon>Laurasiatheria</taxon>
        <taxon>Carnivora</taxon>
        <taxon>Feliformia</taxon>
        <taxon>Hyaenidae</taxon>
        <taxon>Crocuta</taxon>
    </lineage>
</organism>
<sequence>IMHYSASQSHQLEVDLKAQEDAESLVGGEVPAAEEKETASPPLSPLIQGTPGEVPAAGKPSVPQQSQDACSSSTTIEATPSTSKSDEGPSGQQQDVVPSRAGPDPEPLLGGALDKMVTELLQVLSVKYITKEPVTKAEMLKAIKGHENHFPVIFKKACECMEVVFGLDVKEVDPINHSYVLVKTLDLSYDGMPSDDQGMPKTGLLILILGVIFMEGDRATEDKIWRVLNKIGVYAGRNDFIYGEPRKLITKDFVQEKYLVYRQVPDSDIPCYEFLWGPRAHAETSKMKVLQFFAKIAGTDPTSLRYWYEEALRDERERAQATVATTDGTTVTANE</sequence>
<dbReference type="InterPro" id="IPR021072">
    <property type="entry name" value="MAGE_N"/>
</dbReference>
<proteinExistence type="predicted"/>
<name>A0A6G1BEC8_CROCR</name>
<evidence type="ECO:0000313" key="3">
    <source>
        <dbReference type="EMBL" id="KAF0886339.1"/>
    </source>
</evidence>
<dbReference type="SMART" id="SM01392">
    <property type="entry name" value="MAGE_N"/>
    <property type="match status" value="1"/>
</dbReference>
<evidence type="ECO:0000256" key="1">
    <source>
        <dbReference type="SAM" id="MobiDB-lite"/>
    </source>
</evidence>
<dbReference type="Gene3D" id="1.10.10.1210">
    <property type="entry name" value="MAGE homology domain, winged helix WH2 motif"/>
    <property type="match status" value="1"/>
</dbReference>
<feature type="region of interest" description="Disordered" evidence="1">
    <location>
        <begin position="1"/>
        <end position="111"/>
    </location>
</feature>
<feature type="non-terminal residue" evidence="3">
    <location>
        <position position="335"/>
    </location>
</feature>
<dbReference type="Proteomes" id="UP000475037">
    <property type="component" value="Unassembled WGS sequence"/>
</dbReference>
<comment type="caution">
    <text evidence="3">The sequence shown here is derived from an EMBL/GenBank/DDBJ whole genome shotgun (WGS) entry which is preliminary data.</text>
</comment>
<dbReference type="GO" id="GO:0005634">
    <property type="term" value="C:nucleus"/>
    <property type="evidence" value="ECO:0007669"/>
    <property type="project" value="TreeGrafter"/>
</dbReference>
<dbReference type="Pfam" id="PF01454">
    <property type="entry name" value="MAGE"/>
    <property type="match status" value="1"/>
</dbReference>
<feature type="compositionally biased region" description="Polar residues" evidence="1">
    <location>
        <begin position="1"/>
        <end position="11"/>
    </location>
</feature>